<keyword evidence="1" id="KW-0808">Transferase</keyword>
<dbReference type="GO" id="GO:0032259">
    <property type="term" value="P:methylation"/>
    <property type="evidence" value="ECO:0007669"/>
    <property type="project" value="UniProtKB-KW"/>
</dbReference>
<dbReference type="CDD" id="cd02440">
    <property type="entry name" value="AdoMet_MTases"/>
    <property type="match status" value="1"/>
</dbReference>
<dbReference type="Pfam" id="PF13489">
    <property type="entry name" value="Methyltransf_23"/>
    <property type="match status" value="1"/>
</dbReference>
<keyword evidence="2" id="KW-1185">Reference proteome</keyword>
<proteinExistence type="predicted"/>
<protein>
    <submittedName>
        <fullName evidence="1">S-adenosyl-L-methionine-dependent methyltransferase</fullName>
    </submittedName>
</protein>
<dbReference type="SUPFAM" id="SSF53335">
    <property type="entry name" value="S-adenosyl-L-methionine-dependent methyltransferases"/>
    <property type="match status" value="1"/>
</dbReference>
<dbReference type="OrthoDB" id="2013972at2759"/>
<dbReference type="Proteomes" id="UP000620124">
    <property type="component" value="Unassembled WGS sequence"/>
</dbReference>
<sequence length="294" mass="32916">MDKPVMHEVYQLPTDENERERLSLQHQIWSIIFGGLNPPALQDAINAHMAIRDGPPPTVLDVGCGSGSWAIEMGSVYPQAQILGVDLAIGRSLHVPPNAQFKQLDITQEFPSTDEGYNIIHARVVTGHLKDPTAFVHAACTELKPGGLLILADAFKPIWANKTMPIPLFPGAFSPEKVPPSGSWWAGWIDFWHKTAYAHYRTVESLINECDDLSLVYQERYLVPLHKDDKERKDLGAVSNSITLGFCRAGMDTFVATGQFTRTQVEEWIRLIEREFETQPIHMTWDIACGVKLS</sequence>
<dbReference type="AlphaFoldDB" id="A0A8H6XC42"/>
<name>A0A8H6XC42_9AGAR</name>
<dbReference type="Gene3D" id="3.40.50.150">
    <property type="entry name" value="Vaccinia Virus protein VP39"/>
    <property type="match status" value="1"/>
</dbReference>
<dbReference type="EMBL" id="JACAZI010000021">
    <property type="protein sequence ID" value="KAF7337867.1"/>
    <property type="molecule type" value="Genomic_DNA"/>
</dbReference>
<dbReference type="GO" id="GO:0008168">
    <property type="term" value="F:methyltransferase activity"/>
    <property type="evidence" value="ECO:0007669"/>
    <property type="project" value="UniProtKB-KW"/>
</dbReference>
<dbReference type="PANTHER" id="PTHR43591:SF24">
    <property type="entry name" value="2-METHOXY-6-POLYPRENYL-1,4-BENZOQUINOL METHYLASE, MITOCHONDRIAL"/>
    <property type="match status" value="1"/>
</dbReference>
<dbReference type="PANTHER" id="PTHR43591">
    <property type="entry name" value="METHYLTRANSFERASE"/>
    <property type="match status" value="1"/>
</dbReference>
<organism evidence="1 2">
    <name type="scientific">Mycena venus</name>
    <dbReference type="NCBI Taxonomy" id="2733690"/>
    <lineage>
        <taxon>Eukaryota</taxon>
        <taxon>Fungi</taxon>
        <taxon>Dikarya</taxon>
        <taxon>Basidiomycota</taxon>
        <taxon>Agaricomycotina</taxon>
        <taxon>Agaricomycetes</taxon>
        <taxon>Agaricomycetidae</taxon>
        <taxon>Agaricales</taxon>
        <taxon>Marasmiineae</taxon>
        <taxon>Mycenaceae</taxon>
        <taxon>Mycena</taxon>
    </lineage>
</organism>
<evidence type="ECO:0000313" key="2">
    <source>
        <dbReference type="Proteomes" id="UP000620124"/>
    </source>
</evidence>
<accession>A0A8H6XC42</accession>
<comment type="caution">
    <text evidence="1">The sequence shown here is derived from an EMBL/GenBank/DDBJ whole genome shotgun (WGS) entry which is preliminary data.</text>
</comment>
<evidence type="ECO:0000313" key="1">
    <source>
        <dbReference type="EMBL" id="KAF7337867.1"/>
    </source>
</evidence>
<dbReference type="InterPro" id="IPR029063">
    <property type="entry name" value="SAM-dependent_MTases_sf"/>
</dbReference>
<gene>
    <name evidence="1" type="ORF">MVEN_02009700</name>
</gene>
<reference evidence="1" key="1">
    <citation type="submission" date="2020-05" db="EMBL/GenBank/DDBJ databases">
        <title>Mycena genomes resolve the evolution of fungal bioluminescence.</title>
        <authorList>
            <person name="Tsai I.J."/>
        </authorList>
    </citation>
    <scope>NUCLEOTIDE SEQUENCE</scope>
    <source>
        <strain evidence="1">CCC161011</strain>
    </source>
</reference>
<keyword evidence="1" id="KW-0489">Methyltransferase</keyword>